<name>A0AAU8MRE9_9GAMM</name>
<evidence type="ECO:0000259" key="4">
    <source>
        <dbReference type="PROSITE" id="PS50043"/>
    </source>
</evidence>
<dbReference type="CDD" id="cd06170">
    <property type="entry name" value="LuxR_C_like"/>
    <property type="match status" value="1"/>
</dbReference>
<dbReference type="EMBL" id="CP159925">
    <property type="protein sequence ID" value="XCO73838.1"/>
    <property type="molecule type" value="Genomic_DNA"/>
</dbReference>
<keyword evidence="2" id="KW-0238">DNA-binding</keyword>
<keyword evidence="1" id="KW-0805">Transcription regulation</keyword>
<accession>A0AAU8MRE9</accession>
<dbReference type="PANTHER" id="PTHR44688:SF16">
    <property type="entry name" value="DNA-BINDING TRANSCRIPTIONAL ACTIVATOR DEVR_DOSR"/>
    <property type="match status" value="1"/>
</dbReference>
<feature type="domain" description="HTH luxR-type" evidence="4">
    <location>
        <begin position="21"/>
        <end position="86"/>
    </location>
</feature>
<organism evidence="5">
    <name type="scientific">Lysobacter firmicutimachus</name>
    <dbReference type="NCBI Taxonomy" id="1792846"/>
    <lineage>
        <taxon>Bacteria</taxon>
        <taxon>Pseudomonadati</taxon>
        <taxon>Pseudomonadota</taxon>
        <taxon>Gammaproteobacteria</taxon>
        <taxon>Lysobacterales</taxon>
        <taxon>Lysobacteraceae</taxon>
        <taxon>Lysobacter</taxon>
    </lineage>
</organism>
<dbReference type="PROSITE" id="PS50043">
    <property type="entry name" value="HTH_LUXR_2"/>
    <property type="match status" value="1"/>
</dbReference>
<dbReference type="AlphaFoldDB" id="A0AAU8MRE9"/>
<dbReference type="Gene3D" id="1.10.10.10">
    <property type="entry name" value="Winged helix-like DNA-binding domain superfamily/Winged helix DNA-binding domain"/>
    <property type="match status" value="1"/>
</dbReference>
<keyword evidence="3" id="KW-0804">Transcription</keyword>
<dbReference type="InterPro" id="IPR000792">
    <property type="entry name" value="Tscrpt_reg_LuxR_C"/>
</dbReference>
<evidence type="ECO:0000313" key="5">
    <source>
        <dbReference type="EMBL" id="XCO73838.1"/>
    </source>
</evidence>
<dbReference type="GO" id="GO:0006355">
    <property type="term" value="P:regulation of DNA-templated transcription"/>
    <property type="evidence" value="ECO:0007669"/>
    <property type="project" value="InterPro"/>
</dbReference>
<dbReference type="InterPro" id="IPR016032">
    <property type="entry name" value="Sig_transdc_resp-reg_C-effctor"/>
</dbReference>
<dbReference type="SUPFAM" id="SSF46894">
    <property type="entry name" value="C-terminal effector domain of the bipartite response regulators"/>
    <property type="match status" value="1"/>
</dbReference>
<sequence length="95" mass="10310">MSPAVTHVRNTVMDDLLDEAAASAWAPLSPMERSVLLAAARGAEDKQIAATLGCSISTVRTLWQRVYQKTGLTSRRKLIALLWAEAVRRSGGVVF</sequence>
<protein>
    <submittedName>
        <fullName evidence="5">Helix-turn-helix transcriptional regulator</fullName>
    </submittedName>
</protein>
<reference evidence="5" key="1">
    <citation type="submission" date="2024-06" db="EMBL/GenBank/DDBJ databases">
        <authorList>
            <person name="Li S."/>
        </authorList>
    </citation>
    <scope>NUCLEOTIDE SEQUENCE</scope>
    <source>
        <strain evidence="5">SR10</strain>
    </source>
</reference>
<gene>
    <name evidence="5" type="ORF">ABU614_15770</name>
</gene>
<dbReference type="GO" id="GO:0003677">
    <property type="term" value="F:DNA binding"/>
    <property type="evidence" value="ECO:0007669"/>
    <property type="project" value="UniProtKB-KW"/>
</dbReference>
<dbReference type="PRINTS" id="PR00038">
    <property type="entry name" value="HTHLUXR"/>
</dbReference>
<dbReference type="RefSeq" id="WP_064750025.1">
    <property type="nucleotide sequence ID" value="NZ_CP159925.1"/>
</dbReference>
<dbReference type="PANTHER" id="PTHR44688">
    <property type="entry name" value="DNA-BINDING TRANSCRIPTIONAL ACTIVATOR DEVR_DOSR"/>
    <property type="match status" value="1"/>
</dbReference>
<proteinExistence type="predicted"/>
<dbReference type="InterPro" id="IPR036388">
    <property type="entry name" value="WH-like_DNA-bd_sf"/>
</dbReference>
<evidence type="ECO:0000256" key="2">
    <source>
        <dbReference type="ARBA" id="ARBA00023125"/>
    </source>
</evidence>
<dbReference type="SMART" id="SM00421">
    <property type="entry name" value="HTH_LUXR"/>
    <property type="match status" value="1"/>
</dbReference>
<evidence type="ECO:0000256" key="3">
    <source>
        <dbReference type="ARBA" id="ARBA00023163"/>
    </source>
</evidence>
<evidence type="ECO:0000256" key="1">
    <source>
        <dbReference type="ARBA" id="ARBA00023015"/>
    </source>
</evidence>
<dbReference type="Pfam" id="PF00196">
    <property type="entry name" value="GerE"/>
    <property type="match status" value="1"/>
</dbReference>